<name>A0A0U0W3W1_MYCBE</name>
<dbReference type="EMBL" id="CSTD01000001">
    <property type="protein sequence ID" value="CPR08370.1"/>
    <property type="molecule type" value="Genomic_DNA"/>
</dbReference>
<dbReference type="Gene3D" id="3.40.50.150">
    <property type="entry name" value="Vaccinia Virus protein VP39"/>
    <property type="match status" value="1"/>
</dbReference>
<accession>A0A0U0W3W1</accession>
<gene>
    <name evidence="1" type="ORF">BN971_01252</name>
</gene>
<evidence type="ECO:0000313" key="1">
    <source>
        <dbReference type="EMBL" id="CPR08370.1"/>
    </source>
</evidence>
<evidence type="ECO:0000313" key="2">
    <source>
        <dbReference type="Proteomes" id="UP000198875"/>
    </source>
</evidence>
<dbReference type="RefSeq" id="WP_085180279.1">
    <property type="nucleotide sequence ID" value="NZ_CSTD01000001.1"/>
</dbReference>
<dbReference type="Pfam" id="PF13489">
    <property type="entry name" value="Methyltransf_23"/>
    <property type="match status" value="1"/>
</dbReference>
<proteinExistence type="predicted"/>
<reference evidence="1 2" key="1">
    <citation type="submission" date="2015-03" db="EMBL/GenBank/DDBJ databases">
        <authorList>
            <person name="Murphy D."/>
        </authorList>
    </citation>
    <scope>NUCLEOTIDE SEQUENCE [LARGE SCALE GENOMIC DNA]</scope>
    <source>
        <strain evidence="1 2">DSM 44277</strain>
    </source>
</reference>
<sequence>MSHIEQVGFFQAVVEANEAFVEGASVLEIGSYDVNGSVRSLFPTAGRYVGVDLVAGPGVDLVEFAHRLDHDDDIYDVTISSECFEHDQHWPETFANMVRMTRPGGLVAFSCASRGRPEHGTARTDGTQSPGTHAVGLDYYRNLQTSDFEQALPLRAMFSEYRTWSLRTHFDLYFAGVKAGGGAGICASLPDDATVRRLKSLMPLPDKVVRAPLRMLSRVVPEPRYQSIIRPYWNLYLRMAGATSPSPVGATPWDPVVL</sequence>
<dbReference type="SUPFAM" id="SSF53335">
    <property type="entry name" value="S-adenosyl-L-methionine-dependent methyltransferases"/>
    <property type="match status" value="1"/>
</dbReference>
<dbReference type="Proteomes" id="UP000198875">
    <property type="component" value="Unassembled WGS sequence"/>
</dbReference>
<dbReference type="AlphaFoldDB" id="A0A0U0W3W1"/>
<protein>
    <submittedName>
        <fullName evidence="1">Uncharacterized protein</fullName>
    </submittedName>
</protein>
<organism evidence="1 2">
    <name type="scientific">Mycobacterium bohemicum DSM 44277</name>
    <dbReference type="NCBI Taxonomy" id="1236609"/>
    <lineage>
        <taxon>Bacteria</taxon>
        <taxon>Bacillati</taxon>
        <taxon>Actinomycetota</taxon>
        <taxon>Actinomycetes</taxon>
        <taxon>Mycobacteriales</taxon>
        <taxon>Mycobacteriaceae</taxon>
        <taxon>Mycobacterium</taxon>
    </lineage>
</organism>
<dbReference type="InterPro" id="IPR029063">
    <property type="entry name" value="SAM-dependent_MTases_sf"/>
</dbReference>